<gene>
    <name evidence="13" type="ORF">AND_004060</name>
</gene>
<dbReference type="InterPro" id="IPR001841">
    <property type="entry name" value="Znf_RING"/>
</dbReference>
<sequence>MGKVCFLCKSAEDDEVQYGKFYTKWNISVHYYCLLLSSNLIQNGTDDTVGIFGFLEQDIRKENERTKRYRCFACKDKHANVSCCFKKCLRVFHTECGFKNGCLSYYTGTYQSWCPLHIPLKKERKPHGPEDSCAICFDAMGAYDMIGSVRAPCCRNGWFHLRCVRQLALAAGYFLKCPLCNNVDEFTKAMPLRGVFVPERDAAWELEPNAFQEQLERPSECDAERCRCSDGRTVDNRSWSLLICGCCGSTSRHRECMDEPDSKVYVCQQCKPIVGDRVPEPEEEDDDDDTTSESYTSCESSEEDEMVAMKRKNPASAGSESGVQCSSSEESLQPIRMRKRKPNQPRIASDSDSAPSQASSESFRRSTRRTARRRAIRRLTSDESEPTTARAEQQQITVLETTRRTKGKRQRQPNVKPIEQQDECSNSSGTSSLSNCPRRRRARQSKRKAMNAIHERLFANYLSDSESLTRDSSPAGSADWRPKRSTGATKKRRIDIEKTTKRQPVANTSSSDSDSSLPIMPVAKRRRRAETASKTKRLRAVKSSISDGGADEENINPQLGAPVEASSTSPSPPSVPETVKPCTSGASVQGSSTLKRSGGDMHQSSILSFVLGNSSSKTIPEACAGTSAGKDPSGASKVRSSHKKQRSTGQRDLLKYFNRC</sequence>
<keyword evidence="5 9" id="KW-0863">Zinc-finger</keyword>
<dbReference type="OMA" id="HANVSCC"/>
<accession>W5JII5</accession>
<keyword evidence="7" id="KW-0862">Zinc</keyword>
<dbReference type="InterPro" id="IPR051188">
    <property type="entry name" value="PHD-type_Zinc_Finger"/>
</dbReference>
<feature type="region of interest" description="Disordered" evidence="10">
    <location>
        <begin position="620"/>
        <end position="654"/>
    </location>
</feature>
<dbReference type="PROSITE" id="PS50089">
    <property type="entry name" value="ZF_RING_2"/>
    <property type="match status" value="1"/>
</dbReference>
<feature type="domain" description="RING-type" evidence="11">
    <location>
        <begin position="133"/>
        <end position="181"/>
    </location>
</feature>
<evidence type="ECO:0000256" key="8">
    <source>
        <dbReference type="ARBA" id="ARBA00023242"/>
    </source>
</evidence>
<reference evidence="13 15" key="1">
    <citation type="journal article" date="2010" name="BMC Genomics">
        <title>Combination of measures distinguishes pre-miRNAs from other stem-loops in the genome of the newly sequenced Anopheles darlingi.</title>
        <authorList>
            <person name="Mendes N.D."/>
            <person name="Freitas A.T."/>
            <person name="Vasconcelos A.T."/>
            <person name="Sagot M.F."/>
        </authorList>
    </citation>
    <scope>NUCLEOTIDE SEQUENCE</scope>
</reference>
<reference evidence="14" key="4">
    <citation type="submission" date="2015-06" db="UniProtKB">
        <authorList>
            <consortium name="EnsemblMetazoa"/>
        </authorList>
    </citation>
    <scope>IDENTIFICATION</scope>
</reference>
<feature type="compositionally biased region" description="Low complexity" evidence="10">
    <location>
        <begin position="425"/>
        <end position="434"/>
    </location>
</feature>
<evidence type="ECO:0000259" key="11">
    <source>
        <dbReference type="PROSITE" id="PS50089"/>
    </source>
</evidence>
<keyword evidence="3" id="KW-0808">Transferase</keyword>
<reference evidence="13" key="3">
    <citation type="journal article" date="2013" name="Nucleic Acids Res.">
        <title>The genome of Anopheles darlingi, the main neotropical malaria vector.</title>
        <authorList>
            <person name="Marinotti O."/>
            <person name="Cerqueira G.C."/>
            <person name="de Almeida L.G."/>
            <person name="Ferro M.I."/>
            <person name="Loreto E.L."/>
            <person name="Zaha A."/>
            <person name="Teixeira S.M."/>
            <person name="Wespiser A.R."/>
            <person name="Almeida E Silva A."/>
            <person name="Schlindwein A.D."/>
            <person name="Pacheco A.C."/>
            <person name="Silva A.L."/>
            <person name="Graveley B.R."/>
            <person name="Walenz B.P."/>
            <person name="Lima Bde A."/>
            <person name="Ribeiro C.A."/>
            <person name="Nunes-Silva C.G."/>
            <person name="de Carvalho C.R."/>
            <person name="Soares C.M."/>
            <person name="de Menezes C.B."/>
            <person name="Matiolli C."/>
            <person name="Caffrey D."/>
            <person name="Araujo D.A."/>
            <person name="de Oliveira D.M."/>
            <person name="Golenbock D."/>
            <person name="Grisard E.C."/>
            <person name="Fantinatti-Garboggini F."/>
            <person name="de Carvalho F.M."/>
            <person name="Barcellos F.G."/>
            <person name="Prosdocimi F."/>
            <person name="May G."/>
            <person name="Azevedo Junior G.M."/>
            <person name="Guimaraes G.M."/>
            <person name="Goldman G.H."/>
            <person name="Padilha I.Q."/>
            <person name="Batista Jda S."/>
            <person name="Ferro J.A."/>
            <person name="Ribeiro J.M."/>
            <person name="Fietto J.L."/>
            <person name="Dabbas K.M."/>
            <person name="Cerdeira L."/>
            <person name="Agnez-Lima L.F."/>
            <person name="Brocchi M."/>
            <person name="de Carvalho M.O."/>
            <person name="Teixeira Mde M."/>
            <person name="Diniz Maia Mde M."/>
            <person name="Goldman M.H."/>
            <person name="Cruz Schneider M.P."/>
            <person name="Felipe M.S."/>
            <person name="Hungria M."/>
            <person name="Nicolas M.F."/>
            <person name="Pereira M."/>
            <person name="Montes M.A."/>
            <person name="Cantao M.E."/>
            <person name="Vincentz M."/>
            <person name="Rafael M.S."/>
            <person name="Silverman N."/>
            <person name="Stoco P.H."/>
            <person name="Souza R.C."/>
            <person name="Vicentini R."/>
            <person name="Gazzinelli R.T."/>
            <person name="Neves Rde O."/>
            <person name="Silva R."/>
            <person name="Astolfi-Filho S."/>
            <person name="Maciel T.E."/>
            <person name="Urmenyi T.P."/>
            <person name="Tadei W.P."/>
            <person name="Camargo E.P."/>
            <person name="de Vasconcelos A.T."/>
        </authorList>
    </citation>
    <scope>NUCLEOTIDE SEQUENCE</scope>
</reference>
<dbReference type="Pfam" id="PF26054">
    <property type="entry name" value="PHD_G2E3"/>
    <property type="match status" value="1"/>
</dbReference>
<comment type="subcellular location">
    <subcellularLocation>
        <location evidence="1">Nucleus</location>
    </subcellularLocation>
</comment>
<name>W5JII5_ANODA</name>
<evidence type="ECO:0000256" key="6">
    <source>
        <dbReference type="ARBA" id="ARBA00022786"/>
    </source>
</evidence>
<keyword evidence="6" id="KW-0833">Ubl conjugation pathway</keyword>
<evidence type="ECO:0000256" key="3">
    <source>
        <dbReference type="ARBA" id="ARBA00022679"/>
    </source>
</evidence>
<dbReference type="Proteomes" id="UP000000673">
    <property type="component" value="Unassembled WGS sequence"/>
</dbReference>
<dbReference type="HOGENOM" id="CLU_415753_0_0_1"/>
<dbReference type="VEuPathDB" id="VectorBase:ADAR2_006735"/>
<organism evidence="13">
    <name type="scientific">Anopheles darlingi</name>
    <name type="common">Mosquito</name>
    <dbReference type="NCBI Taxonomy" id="43151"/>
    <lineage>
        <taxon>Eukaryota</taxon>
        <taxon>Metazoa</taxon>
        <taxon>Ecdysozoa</taxon>
        <taxon>Arthropoda</taxon>
        <taxon>Hexapoda</taxon>
        <taxon>Insecta</taxon>
        <taxon>Pterygota</taxon>
        <taxon>Neoptera</taxon>
        <taxon>Endopterygota</taxon>
        <taxon>Diptera</taxon>
        <taxon>Nematocera</taxon>
        <taxon>Culicoidea</taxon>
        <taxon>Culicidae</taxon>
        <taxon>Anophelinae</taxon>
        <taxon>Anopheles</taxon>
    </lineage>
</organism>
<feature type="compositionally biased region" description="Polar residues" evidence="10">
    <location>
        <begin position="386"/>
        <end position="400"/>
    </location>
</feature>
<proteinExistence type="predicted"/>
<dbReference type="GO" id="GO:0008270">
    <property type="term" value="F:zinc ion binding"/>
    <property type="evidence" value="ECO:0007669"/>
    <property type="project" value="UniProtKB-KW"/>
</dbReference>
<dbReference type="InterPro" id="IPR011011">
    <property type="entry name" value="Znf_FYVE_PHD"/>
</dbReference>
<evidence type="ECO:0000256" key="9">
    <source>
        <dbReference type="PROSITE-ProRule" id="PRU00175"/>
    </source>
</evidence>
<feature type="compositionally biased region" description="Polar residues" evidence="10">
    <location>
        <begin position="316"/>
        <end position="331"/>
    </location>
</feature>
<reference evidence="13" key="2">
    <citation type="submission" date="2010-05" db="EMBL/GenBank/DDBJ databases">
        <authorList>
            <person name="Almeida L.G."/>
            <person name="Nicolas M.F."/>
            <person name="Souza R.C."/>
            <person name="Vasconcelos A.T.R."/>
        </authorList>
    </citation>
    <scope>NUCLEOTIDE SEQUENCE</scope>
</reference>
<evidence type="ECO:0000259" key="12">
    <source>
        <dbReference type="PROSITE" id="PS51805"/>
    </source>
</evidence>
<evidence type="ECO:0000256" key="1">
    <source>
        <dbReference type="ARBA" id="ARBA00004123"/>
    </source>
</evidence>
<dbReference type="VEuPathDB" id="VectorBase:ADAC004060"/>
<keyword evidence="8" id="KW-0539">Nucleus</keyword>
<evidence type="ECO:0000313" key="15">
    <source>
        <dbReference type="Proteomes" id="UP000000673"/>
    </source>
</evidence>
<evidence type="ECO:0008006" key="16">
    <source>
        <dbReference type="Google" id="ProtNLM"/>
    </source>
</evidence>
<dbReference type="EMBL" id="ADMH02001070">
    <property type="protein sequence ID" value="ETN64202.1"/>
    <property type="molecule type" value="Genomic_DNA"/>
</dbReference>
<dbReference type="InterPro" id="IPR013083">
    <property type="entry name" value="Znf_RING/FYVE/PHD"/>
</dbReference>
<evidence type="ECO:0000313" key="14">
    <source>
        <dbReference type="EnsemblMetazoa" id="ADAC004060-PA"/>
    </source>
</evidence>
<dbReference type="AlphaFoldDB" id="W5JII5"/>
<feature type="compositionally biased region" description="Basic residues" evidence="10">
    <location>
        <begin position="365"/>
        <end position="377"/>
    </location>
</feature>
<evidence type="ECO:0000256" key="5">
    <source>
        <dbReference type="ARBA" id="ARBA00022771"/>
    </source>
</evidence>
<feature type="compositionally biased region" description="Acidic residues" evidence="10">
    <location>
        <begin position="281"/>
        <end position="291"/>
    </location>
</feature>
<evidence type="ECO:0000313" key="13">
    <source>
        <dbReference type="EMBL" id="ETN64202.1"/>
    </source>
</evidence>
<dbReference type="Pfam" id="PF13771">
    <property type="entry name" value="zf-HC5HC2H"/>
    <property type="match status" value="1"/>
</dbReference>
<keyword evidence="15" id="KW-1185">Reference proteome</keyword>
<feature type="domain" description="PHD-type" evidence="12">
    <location>
        <begin position="2"/>
        <end position="118"/>
    </location>
</feature>
<feature type="compositionally biased region" description="Polar residues" evidence="10">
    <location>
        <begin position="584"/>
        <end position="595"/>
    </location>
</feature>
<dbReference type="EnsemblMetazoa" id="ADAC004060-RA">
    <property type="protein sequence ID" value="ADAC004060-PA"/>
    <property type="gene ID" value="ADAC004060"/>
</dbReference>
<dbReference type="InterPro" id="IPR059102">
    <property type="entry name" value="PHD_PHF7/G2E3-like"/>
</dbReference>
<evidence type="ECO:0000256" key="7">
    <source>
        <dbReference type="ARBA" id="ARBA00022833"/>
    </source>
</evidence>
<evidence type="ECO:0000256" key="2">
    <source>
        <dbReference type="ARBA" id="ARBA00004906"/>
    </source>
</evidence>
<evidence type="ECO:0000256" key="10">
    <source>
        <dbReference type="SAM" id="MobiDB-lite"/>
    </source>
</evidence>
<dbReference type="PROSITE" id="PS51805">
    <property type="entry name" value="EPHD"/>
    <property type="match status" value="1"/>
</dbReference>
<dbReference type="SUPFAM" id="SSF57903">
    <property type="entry name" value="FYVE/PHD zinc finger"/>
    <property type="match status" value="1"/>
</dbReference>
<dbReference type="STRING" id="43151.W5JII5"/>
<feature type="compositionally biased region" description="Basic residues" evidence="10">
    <location>
        <begin position="437"/>
        <end position="449"/>
    </location>
</feature>
<feature type="compositionally biased region" description="Polar residues" evidence="10">
    <location>
        <begin position="462"/>
        <end position="475"/>
    </location>
</feature>
<protein>
    <recommendedName>
        <fullName evidence="16">G2/m phase-specific e3 ubiquitin-protein ligase</fullName>
    </recommendedName>
</protein>
<dbReference type="CDD" id="cd15669">
    <property type="entry name" value="ePHD_PHF7_G2E3_like"/>
    <property type="match status" value="1"/>
</dbReference>
<feature type="compositionally biased region" description="Basic residues" evidence="10">
    <location>
        <begin position="523"/>
        <end position="540"/>
    </location>
</feature>
<dbReference type="Gene3D" id="3.30.40.10">
    <property type="entry name" value="Zinc/RING finger domain, C3HC4 (zinc finger)"/>
    <property type="match status" value="2"/>
</dbReference>
<dbReference type="PANTHER" id="PTHR12420">
    <property type="entry name" value="PHD FINGER PROTEIN"/>
    <property type="match status" value="1"/>
</dbReference>
<dbReference type="InterPro" id="IPR034732">
    <property type="entry name" value="EPHD"/>
</dbReference>
<keyword evidence="4" id="KW-0479">Metal-binding</keyword>
<dbReference type="SMART" id="SM00184">
    <property type="entry name" value="RING"/>
    <property type="match status" value="2"/>
</dbReference>
<dbReference type="InterPro" id="IPR042013">
    <property type="entry name" value="PHF7/G2E3_ePHD"/>
</dbReference>
<dbReference type="SUPFAM" id="SSF57850">
    <property type="entry name" value="RING/U-box"/>
    <property type="match status" value="1"/>
</dbReference>
<feature type="compositionally biased region" description="Low complexity" evidence="10">
    <location>
        <begin position="348"/>
        <end position="361"/>
    </location>
</feature>
<comment type="pathway">
    <text evidence="2">Protein modification; protein ubiquitination.</text>
</comment>
<dbReference type="PANTHER" id="PTHR12420:SF42">
    <property type="entry name" value="G2_M PHASE-SPECIFIC E3 UBIQUITIN-PROTEIN LIGASE"/>
    <property type="match status" value="1"/>
</dbReference>
<dbReference type="GO" id="GO:0005634">
    <property type="term" value="C:nucleus"/>
    <property type="evidence" value="ECO:0007669"/>
    <property type="project" value="TreeGrafter"/>
</dbReference>
<dbReference type="eggNOG" id="KOG1084">
    <property type="taxonomic scope" value="Eukaryota"/>
</dbReference>
<feature type="region of interest" description="Disordered" evidence="10">
    <location>
        <begin position="276"/>
        <end position="601"/>
    </location>
</feature>
<evidence type="ECO:0000256" key="4">
    <source>
        <dbReference type="ARBA" id="ARBA00022723"/>
    </source>
</evidence>